<keyword evidence="2" id="KW-1185">Reference proteome</keyword>
<reference evidence="1" key="1">
    <citation type="submission" date="2023-03" db="EMBL/GenBank/DDBJ databases">
        <title>Chromosome-level genomes of two armyworms, Mythimna separata and Mythimna loreyi, provide insights into the biosynthesis and reception of sex pheromones.</title>
        <authorList>
            <person name="Zhao H."/>
        </authorList>
    </citation>
    <scope>NUCLEOTIDE SEQUENCE</scope>
    <source>
        <strain evidence="1">BeijingLab</strain>
    </source>
</reference>
<organism evidence="1 2">
    <name type="scientific">Mythimna loreyi</name>
    <dbReference type="NCBI Taxonomy" id="667449"/>
    <lineage>
        <taxon>Eukaryota</taxon>
        <taxon>Metazoa</taxon>
        <taxon>Ecdysozoa</taxon>
        <taxon>Arthropoda</taxon>
        <taxon>Hexapoda</taxon>
        <taxon>Insecta</taxon>
        <taxon>Pterygota</taxon>
        <taxon>Neoptera</taxon>
        <taxon>Endopterygota</taxon>
        <taxon>Lepidoptera</taxon>
        <taxon>Glossata</taxon>
        <taxon>Ditrysia</taxon>
        <taxon>Noctuoidea</taxon>
        <taxon>Noctuidae</taxon>
        <taxon>Noctuinae</taxon>
        <taxon>Hadenini</taxon>
        <taxon>Mythimna</taxon>
    </lineage>
</organism>
<comment type="caution">
    <text evidence="1">The sequence shown here is derived from an EMBL/GenBank/DDBJ whole genome shotgun (WGS) entry which is preliminary data.</text>
</comment>
<name>A0ACC2QH69_9NEOP</name>
<dbReference type="EMBL" id="CM056780">
    <property type="protein sequence ID" value="KAJ8716353.1"/>
    <property type="molecule type" value="Genomic_DNA"/>
</dbReference>
<protein>
    <submittedName>
        <fullName evidence="1">Uncharacterized protein</fullName>
    </submittedName>
</protein>
<accession>A0ACC2QH69</accession>
<dbReference type="Proteomes" id="UP001231649">
    <property type="component" value="Chromosome 4"/>
</dbReference>
<evidence type="ECO:0000313" key="2">
    <source>
        <dbReference type="Proteomes" id="UP001231649"/>
    </source>
</evidence>
<sequence>MPGPGKHYRGNRKGGNNSGHTLASVARETATSLPADSPVLAIFKEAANKLNERQDRHERLVKLSRDITIESKRIIFLLHSPITKESLENALTEAKERIQKLINGPIRSIGLELENSPAHLHSRAVTAGFQEYIEARTLLSLMADKRIITYPECQKEFEYNITDDDNQRPVVTMLSESDYMLGIADLTGELMRKAINSISSGDSEECFLACDVVRHLYTGYLGITGSRLLIRKLPTTRANVNKVEMAVYALRVRGGEAPAPLLLATAPAEWEAPLNLSDDEGYY</sequence>
<proteinExistence type="predicted"/>
<gene>
    <name evidence="1" type="ORF">PYW08_013638</name>
</gene>
<evidence type="ECO:0000313" key="1">
    <source>
        <dbReference type="EMBL" id="KAJ8716353.1"/>
    </source>
</evidence>